<feature type="signal peptide" evidence="1">
    <location>
        <begin position="1"/>
        <end position="25"/>
    </location>
</feature>
<gene>
    <name evidence="2" type="ORF">BCR34DRAFT_552570</name>
</gene>
<accession>A0A1Y2ABF8</accession>
<keyword evidence="3" id="KW-1185">Reference proteome</keyword>
<proteinExistence type="predicted"/>
<evidence type="ECO:0000256" key="1">
    <source>
        <dbReference type="SAM" id="SignalP"/>
    </source>
</evidence>
<keyword evidence="1" id="KW-0732">Signal</keyword>
<feature type="chain" id="PRO_5012237501" description="Secreted protein" evidence="1">
    <location>
        <begin position="26"/>
        <end position="82"/>
    </location>
</feature>
<evidence type="ECO:0008006" key="4">
    <source>
        <dbReference type="Google" id="ProtNLM"/>
    </source>
</evidence>
<organism evidence="2 3">
    <name type="scientific">Clohesyomyces aquaticus</name>
    <dbReference type="NCBI Taxonomy" id="1231657"/>
    <lineage>
        <taxon>Eukaryota</taxon>
        <taxon>Fungi</taxon>
        <taxon>Dikarya</taxon>
        <taxon>Ascomycota</taxon>
        <taxon>Pezizomycotina</taxon>
        <taxon>Dothideomycetes</taxon>
        <taxon>Pleosporomycetidae</taxon>
        <taxon>Pleosporales</taxon>
        <taxon>Lindgomycetaceae</taxon>
        <taxon>Clohesyomyces</taxon>
    </lineage>
</organism>
<dbReference type="Proteomes" id="UP000193144">
    <property type="component" value="Unassembled WGS sequence"/>
</dbReference>
<evidence type="ECO:0000313" key="2">
    <source>
        <dbReference type="EMBL" id="ORY19620.1"/>
    </source>
</evidence>
<protein>
    <recommendedName>
        <fullName evidence="4">Secreted protein</fullName>
    </recommendedName>
</protein>
<comment type="caution">
    <text evidence="2">The sequence shown here is derived from an EMBL/GenBank/DDBJ whole genome shotgun (WGS) entry which is preliminary data.</text>
</comment>
<name>A0A1Y2ABF8_9PLEO</name>
<dbReference type="EMBL" id="MCFA01000002">
    <property type="protein sequence ID" value="ORY19620.1"/>
    <property type="molecule type" value="Genomic_DNA"/>
</dbReference>
<dbReference type="AlphaFoldDB" id="A0A1Y2ABF8"/>
<evidence type="ECO:0000313" key="3">
    <source>
        <dbReference type="Proteomes" id="UP000193144"/>
    </source>
</evidence>
<reference evidence="2 3" key="1">
    <citation type="submission" date="2016-07" db="EMBL/GenBank/DDBJ databases">
        <title>Pervasive Adenine N6-methylation of Active Genes in Fungi.</title>
        <authorList>
            <consortium name="DOE Joint Genome Institute"/>
            <person name="Mondo S.J."/>
            <person name="Dannebaum R.O."/>
            <person name="Kuo R.C."/>
            <person name="Labutti K."/>
            <person name="Haridas S."/>
            <person name="Kuo A."/>
            <person name="Salamov A."/>
            <person name="Ahrendt S.R."/>
            <person name="Lipzen A."/>
            <person name="Sullivan W."/>
            <person name="Andreopoulos W.B."/>
            <person name="Clum A."/>
            <person name="Lindquist E."/>
            <person name="Daum C."/>
            <person name="Ramamoorthy G.K."/>
            <person name="Gryganskyi A."/>
            <person name="Culley D."/>
            <person name="Magnuson J.K."/>
            <person name="James T.Y."/>
            <person name="O'Malley M.A."/>
            <person name="Stajich J.E."/>
            <person name="Spatafora J.W."/>
            <person name="Visel A."/>
            <person name="Grigoriev I.V."/>
        </authorList>
    </citation>
    <scope>NUCLEOTIDE SEQUENCE [LARGE SCALE GENOMIC DNA]</scope>
    <source>
        <strain evidence="2 3">CBS 115471</strain>
    </source>
</reference>
<sequence length="82" mass="9234">MHPSLYPSSPRLLVLLSVLSITCRAQLRIEPALPLLLLLRVLPLGLRRPRSSEDLMFIHILVEAARAPSHDYGPMTKLDQLL</sequence>